<organism evidence="1 2">
    <name type="scientific">Algoriphagus ornithinivorans</name>
    <dbReference type="NCBI Taxonomy" id="226506"/>
    <lineage>
        <taxon>Bacteria</taxon>
        <taxon>Pseudomonadati</taxon>
        <taxon>Bacteroidota</taxon>
        <taxon>Cytophagia</taxon>
        <taxon>Cytophagales</taxon>
        <taxon>Cyclobacteriaceae</taxon>
        <taxon>Algoriphagus</taxon>
    </lineage>
</organism>
<evidence type="ECO:0000313" key="1">
    <source>
        <dbReference type="EMBL" id="SFO71018.1"/>
    </source>
</evidence>
<name>A0A1I5JDV2_9BACT</name>
<keyword evidence="2" id="KW-1185">Reference proteome</keyword>
<sequence length="242" mass="27523">MKSSIILPKAYLILNEIQAMSAKWEKSYLKNSEYEIISINEAELLPVKFEEGEKINQVYIQHPFIDDIYVLPNHNQDDFELKKLNNLSQLSAILGAKRFKTTLINKEKLIDQTDWGIGGSLPAGSGHIKSSNNNNVLMFSMYELENEYTGNIPQYEKACDFALKSGLSKDKIIWSLIEKRNPIHNNLLISEKMKVNVSKEINKSLEVGASLSLFAKKIGVNASFNSRNEKSVSKELEVEIYF</sequence>
<dbReference type="EMBL" id="FOVW01000012">
    <property type="protein sequence ID" value="SFO71018.1"/>
    <property type="molecule type" value="Genomic_DNA"/>
</dbReference>
<dbReference type="STRING" id="226506.SAMN04488519_11250"/>
<protein>
    <submittedName>
        <fullName evidence="1">Uncharacterized protein</fullName>
    </submittedName>
</protein>
<dbReference type="Proteomes" id="UP000199564">
    <property type="component" value="Unassembled WGS sequence"/>
</dbReference>
<evidence type="ECO:0000313" key="2">
    <source>
        <dbReference type="Proteomes" id="UP000199564"/>
    </source>
</evidence>
<gene>
    <name evidence="1" type="ORF">SAMN04488519_11250</name>
</gene>
<dbReference type="AlphaFoldDB" id="A0A1I5JDV2"/>
<accession>A0A1I5JDV2</accession>
<proteinExistence type="predicted"/>
<dbReference type="RefSeq" id="WP_091655425.1">
    <property type="nucleotide sequence ID" value="NZ_FOVW01000012.1"/>
</dbReference>
<reference evidence="2" key="1">
    <citation type="submission" date="2016-10" db="EMBL/GenBank/DDBJ databases">
        <authorList>
            <person name="Varghese N."/>
            <person name="Submissions S."/>
        </authorList>
    </citation>
    <scope>NUCLEOTIDE SEQUENCE [LARGE SCALE GENOMIC DNA]</scope>
    <source>
        <strain evidence="2">DSM 15282</strain>
    </source>
</reference>